<evidence type="ECO:0000313" key="4">
    <source>
        <dbReference type="Proteomes" id="UP001201163"/>
    </source>
</evidence>
<feature type="signal peptide" evidence="2">
    <location>
        <begin position="1"/>
        <end position="16"/>
    </location>
</feature>
<dbReference type="EMBL" id="JAKELL010000041">
    <property type="protein sequence ID" value="KAH8988590.1"/>
    <property type="molecule type" value="Genomic_DNA"/>
</dbReference>
<dbReference type="AlphaFoldDB" id="A0AAD4QCD7"/>
<feature type="region of interest" description="Disordered" evidence="1">
    <location>
        <begin position="98"/>
        <end position="117"/>
    </location>
</feature>
<protein>
    <recommendedName>
        <fullName evidence="5">Secreted protein</fullName>
    </recommendedName>
</protein>
<evidence type="ECO:0000313" key="3">
    <source>
        <dbReference type="EMBL" id="KAH8988590.1"/>
    </source>
</evidence>
<organism evidence="3 4">
    <name type="scientific">Lactarius akahatsu</name>
    <dbReference type="NCBI Taxonomy" id="416441"/>
    <lineage>
        <taxon>Eukaryota</taxon>
        <taxon>Fungi</taxon>
        <taxon>Dikarya</taxon>
        <taxon>Basidiomycota</taxon>
        <taxon>Agaricomycotina</taxon>
        <taxon>Agaricomycetes</taxon>
        <taxon>Russulales</taxon>
        <taxon>Russulaceae</taxon>
        <taxon>Lactarius</taxon>
    </lineage>
</organism>
<gene>
    <name evidence="3" type="ORF">EDB92DRAFT_1013322</name>
</gene>
<feature type="chain" id="PRO_5041969439" description="Secreted protein" evidence="2">
    <location>
        <begin position="17"/>
        <end position="117"/>
    </location>
</feature>
<name>A0AAD4QCD7_9AGAM</name>
<accession>A0AAD4QCD7</accession>
<keyword evidence="2" id="KW-0732">Signal</keyword>
<dbReference type="Proteomes" id="UP001201163">
    <property type="component" value="Unassembled WGS sequence"/>
</dbReference>
<keyword evidence="4" id="KW-1185">Reference proteome</keyword>
<proteinExistence type="predicted"/>
<sequence length="117" mass="12886">MRCVLLINVLLHRSVSSPVLLFRAVTVLLSFRSDGALTHAPRSFSIVLIFFSAVCVSPPHCRPPFWSSSSSAVSRVQGMFLTTPLRIFRLTIINPHSSSHSTHGHSLYPHVASHGQL</sequence>
<comment type="caution">
    <text evidence="3">The sequence shown here is derived from an EMBL/GenBank/DDBJ whole genome shotgun (WGS) entry which is preliminary data.</text>
</comment>
<evidence type="ECO:0008006" key="5">
    <source>
        <dbReference type="Google" id="ProtNLM"/>
    </source>
</evidence>
<reference evidence="3" key="1">
    <citation type="submission" date="2022-01" db="EMBL/GenBank/DDBJ databases">
        <title>Comparative genomics reveals a dynamic genome evolution in the ectomycorrhizal milk-cap (Lactarius) mushrooms.</title>
        <authorList>
            <consortium name="DOE Joint Genome Institute"/>
            <person name="Lebreton A."/>
            <person name="Tang N."/>
            <person name="Kuo A."/>
            <person name="LaButti K."/>
            <person name="Drula E."/>
            <person name="Barry K."/>
            <person name="Clum A."/>
            <person name="Lipzen A."/>
            <person name="Mousain D."/>
            <person name="Ng V."/>
            <person name="Wang R."/>
            <person name="Wang X."/>
            <person name="Dai Y."/>
            <person name="Henrissat B."/>
            <person name="Grigoriev I.V."/>
            <person name="Guerin-Laguette A."/>
            <person name="Yu F."/>
            <person name="Martin F.M."/>
        </authorList>
    </citation>
    <scope>NUCLEOTIDE SEQUENCE</scope>
    <source>
        <strain evidence="3">QP</strain>
    </source>
</reference>
<evidence type="ECO:0000256" key="1">
    <source>
        <dbReference type="SAM" id="MobiDB-lite"/>
    </source>
</evidence>
<evidence type="ECO:0000256" key="2">
    <source>
        <dbReference type="SAM" id="SignalP"/>
    </source>
</evidence>